<protein>
    <recommendedName>
        <fullName evidence="1">HTH merR-type domain-containing protein</fullName>
    </recommendedName>
</protein>
<gene>
    <name evidence="2" type="ORF">GCM10011346_10730</name>
</gene>
<dbReference type="SUPFAM" id="SSF46955">
    <property type="entry name" value="Putative DNA-binding domain"/>
    <property type="match status" value="1"/>
</dbReference>
<dbReference type="EMBL" id="BMLW01000002">
    <property type="protein sequence ID" value="GGP08833.1"/>
    <property type="molecule type" value="Genomic_DNA"/>
</dbReference>
<evidence type="ECO:0000313" key="3">
    <source>
        <dbReference type="Proteomes" id="UP000641206"/>
    </source>
</evidence>
<dbReference type="Pfam" id="PF13411">
    <property type="entry name" value="MerR_1"/>
    <property type="match status" value="1"/>
</dbReference>
<dbReference type="Proteomes" id="UP000641206">
    <property type="component" value="Unassembled WGS sequence"/>
</dbReference>
<accession>A0ABQ2NTM5</accession>
<dbReference type="CDD" id="cd00592">
    <property type="entry name" value="HTH_MerR-like"/>
    <property type="match status" value="1"/>
</dbReference>
<feature type="domain" description="HTH merR-type" evidence="1">
    <location>
        <begin position="3"/>
        <end position="71"/>
    </location>
</feature>
<proteinExistence type="predicted"/>
<keyword evidence="3" id="KW-1185">Reference proteome</keyword>
<organism evidence="2 3">
    <name type="scientific">Oceanobacillus neutriphilus</name>
    <dbReference type="NCBI Taxonomy" id="531815"/>
    <lineage>
        <taxon>Bacteria</taxon>
        <taxon>Bacillati</taxon>
        <taxon>Bacillota</taxon>
        <taxon>Bacilli</taxon>
        <taxon>Bacillales</taxon>
        <taxon>Bacillaceae</taxon>
        <taxon>Oceanobacillus</taxon>
    </lineage>
</organism>
<evidence type="ECO:0000313" key="2">
    <source>
        <dbReference type="EMBL" id="GGP08833.1"/>
    </source>
</evidence>
<dbReference type="SMART" id="SM00422">
    <property type="entry name" value="HTH_MERR"/>
    <property type="match status" value="1"/>
</dbReference>
<name>A0ABQ2NTM5_9BACI</name>
<dbReference type="PROSITE" id="PS50937">
    <property type="entry name" value="HTH_MERR_2"/>
    <property type="match status" value="1"/>
</dbReference>
<evidence type="ECO:0000259" key="1">
    <source>
        <dbReference type="PROSITE" id="PS50937"/>
    </source>
</evidence>
<dbReference type="InterPro" id="IPR000551">
    <property type="entry name" value="MerR-type_HTH_dom"/>
</dbReference>
<comment type="caution">
    <text evidence="2">The sequence shown here is derived from an EMBL/GenBank/DDBJ whole genome shotgun (WGS) entry which is preliminary data.</text>
</comment>
<dbReference type="RefSeq" id="WP_077604260.1">
    <property type="nucleotide sequence ID" value="NZ_BMLW01000002.1"/>
</dbReference>
<dbReference type="Gene3D" id="1.10.1660.10">
    <property type="match status" value="1"/>
</dbReference>
<sequence length="120" mass="14055">MILFTTGEVFKMTGLTERSIRYYANLDLLKATKNDKGQLVLSKSDLENIVQILAAKMTGYKLKDLIEQQPSLTLIKNDMTRMITDLENVLFYLDLEFSEENLIKNIKLLQNYNIRYLRKK</sequence>
<reference evidence="3" key="1">
    <citation type="journal article" date="2019" name="Int. J. Syst. Evol. Microbiol.">
        <title>The Global Catalogue of Microorganisms (GCM) 10K type strain sequencing project: providing services to taxonomists for standard genome sequencing and annotation.</title>
        <authorList>
            <consortium name="The Broad Institute Genomics Platform"/>
            <consortium name="The Broad Institute Genome Sequencing Center for Infectious Disease"/>
            <person name="Wu L."/>
            <person name="Ma J."/>
        </authorList>
    </citation>
    <scope>NUCLEOTIDE SEQUENCE [LARGE SCALE GENOMIC DNA]</scope>
    <source>
        <strain evidence="3">CGMCC 1.7693</strain>
    </source>
</reference>
<dbReference type="InterPro" id="IPR009061">
    <property type="entry name" value="DNA-bd_dom_put_sf"/>
</dbReference>